<evidence type="ECO:0000313" key="1">
    <source>
        <dbReference type="EMBL" id="NNM44525.1"/>
    </source>
</evidence>
<gene>
    <name evidence="1" type="ORF">HJG52_00690</name>
</gene>
<accession>A0A849H9B6</accession>
<reference evidence="1 2" key="1">
    <citation type="submission" date="2020-04" db="EMBL/GenBank/DDBJ databases">
        <title>Knoellia sp. isolate from air conditioner.</title>
        <authorList>
            <person name="Chea S."/>
            <person name="Kim D.-U."/>
        </authorList>
    </citation>
    <scope>NUCLEOTIDE SEQUENCE [LARGE SCALE GENOMIC DNA]</scope>
    <source>
        <strain evidence="1 2">DB2414S</strain>
    </source>
</reference>
<dbReference type="RefSeq" id="WP_171241668.1">
    <property type="nucleotide sequence ID" value="NZ_JABEPQ010000001.1"/>
</dbReference>
<evidence type="ECO:0000313" key="2">
    <source>
        <dbReference type="Proteomes" id="UP000588586"/>
    </source>
</evidence>
<proteinExistence type="predicted"/>
<name>A0A849H9B6_9MICO</name>
<protein>
    <submittedName>
        <fullName evidence="1">Uncharacterized protein</fullName>
    </submittedName>
</protein>
<dbReference type="Proteomes" id="UP000588586">
    <property type="component" value="Unassembled WGS sequence"/>
</dbReference>
<comment type="caution">
    <text evidence="1">The sequence shown here is derived from an EMBL/GenBank/DDBJ whole genome shotgun (WGS) entry which is preliminary data.</text>
</comment>
<organism evidence="1 2">
    <name type="scientific">Knoellia koreensis</name>
    <dbReference type="NCBI Taxonomy" id="2730921"/>
    <lineage>
        <taxon>Bacteria</taxon>
        <taxon>Bacillati</taxon>
        <taxon>Actinomycetota</taxon>
        <taxon>Actinomycetes</taxon>
        <taxon>Micrococcales</taxon>
        <taxon>Intrasporangiaceae</taxon>
        <taxon>Knoellia</taxon>
    </lineage>
</organism>
<dbReference type="EMBL" id="JABEPQ010000001">
    <property type="protein sequence ID" value="NNM44525.1"/>
    <property type="molecule type" value="Genomic_DNA"/>
</dbReference>
<keyword evidence="2" id="KW-1185">Reference proteome</keyword>
<sequence>MSADKRTAAEIAASIRGGVASDDGAVARAILATMSTPRRIIAERKAREAGVSVEEFVLSTSEGSNRARARRIRG</sequence>
<dbReference type="AlphaFoldDB" id="A0A849H9B6"/>